<evidence type="ECO:0000256" key="4">
    <source>
        <dbReference type="PROSITE-ProRule" id="PRU00433"/>
    </source>
</evidence>
<dbReference type="RefSeq" id="WP_179586887.1">
    <property type="nucleotide sequence ID" value="NZ_JACBYR010000001.1"/>
</dbReference>
<gene>
    <name evidence="7" type="ORF">FHW18_002596</name>
</gene>
<dbReference type="GO" id="GO:0009055">
    <property type="term" value="F:electron transfer activity"/>
    <property type="evidence" value="ECO:0007669"/>
    <property type="project" value="InterPro"/>
</dbReference>
<organism evidence="7 8">
    <name type="scientific">Pigmentiphaga litoralis</name>
    <dbReference type="NCBI Taxonomy" id="516702"/>
    <lineage>
        <taxon>Bacteria</taxon>
        <taxon>Pseudomonadati</taxon>
        <taxon>Pseudomonadota</taxon>
        <taxon>Betaproteobacteria</taxon>
        <taxon>Burkholderiales</taxon>
        <taxon>Alcaligenaceae</taxon>
        <taxon>Pigmentiphaga</taxon>
    </lineage>
</organism>
<dbReference type="SUPFAM" id="SSF46626">
    <property type="entry name" value="Cytochrome c"/>
    <property type="match status" value="2"/>
</dbReference>
<keyword evidence="2 4" id="KW-0479">Metal-binding</keyword>
<proteinExistence type="predicted"/>
<dbReference type="Pfam" id="PF13442">
    <property type="entry name" value="Cytochrome_CBB3"/>
    <property type="match status" value="1"/>
</dbReference>
<name>A0A7Y9LNI2_9BURK</name>
<protein>
    <submittedName>
        <fullName evidence="7">Cytochrome c553</fullName>
    </submittedName>
</protein>
<dbReference type="Gene3D" id="1.10.760.10">
    <property type="entry name" value="Cytochrome c-like domain"/>
    <property type="match status" value="2"/>
</dbReference>
<feature type="domain" description="Cytochrome c" evidence="6">
    <location>
        <begin position="127"/>
        <end position="217"/>
    </location>
</feature>
<dbReference type="InterPro" id="IPR050597">
    <property type="entry name" value="Cytochrome_c_Oxidase_Subunit"/>
</dbReference>
<dbReference type="GO" id="GO:0020037">
    <property type="term" value="F:heme binding"/>
    <property type="evidence" value="ECO:0007669"/>
    <property type="project" value="InterPro"/>
</dbReference>
<dbReference type="Proteomes" id="UP000542125">
    <property type="component" value="Unassembled WGS sequence"/>
</dbReference>
<feature type="signal peptide" evidence="5">
    <location>
        <begin position="1"/>
        <end position="27"/>
    </location>
</feature>
<evidence type="ECO:0000313" key="8">
    <source>
        <dbReference type="Proteomes" id="UP000542125"/>
    </source>
</evidence>
<evidence type="ECO:0000313" key="7">
    <source>
        <dbReference type="EMBL" id="NYE83325.1"/>
    </source>
</evidence>
<sequence>MPSLPFRFLAAAILGASLFGVSTPSIAADPQQVYPPDSMGARLAACTACHGAQGKAGPDGYYPRIAGKPADYLYNQLRHFRDGRRQYPPMQGLLENLSDDYLKTIASWFADQHPPYEASARSRASAATLERGKTLAMTGDPSRKVPACAACHGSALTGVLPAIPGLLGVPHDYISSQFGAWTNGLRKASAPDCMADIARRMTPDDISAVAAWLSQQPPGEGLPAASLPAPLPLECGSQATTGGAS</sequence>
<dbReference type="InterPro" id="IPR036909">
    <property type="entry name" value="Cyt_c-like_dom_sf"/>
</dbReference>
<dbReference type="EMBL" id="JACBYR010000001">
    <property type="protein sequence ID" value="NYE83325.1"/>
    <property type="molecule type" value="Genomic_DNA"/>
</dbReference>
<evidence type="ECO:0000256" key="2">
    <source>
        <dbReference type="ARBA" id="ARBA00022723"/>
    </source>
</evidence>
<dbReference type="PROSITE" id="PS51007">
    <property type="entry name" value="CYTC"/>
    <property type="match status" value="2"/>
</dbReference>
<dbReference type="AlphaFoldDB" id="A0A7Y9LNI2"/>
<dbReference type="InterPro" id="IPR009056">
    <property type="entry name" value="Cyt_c-like_dom"/>
</dbReference>
<evidence type="ECO:0000259" key="6">
    <source>
        <dbReference type="PROSITE" id="PS51007"/>
    </source>
</evidence>
<feature type="domain" description="Cytochrome c" evidence="6">
    <location>
        <begin position="10"/>
        <end position="113"/>
    </location>
</feature>
<reference evidence="7 8" key="1">
    <citation type="submission" date="2020-07" db="EMBL/GenBank/DDBJ databases">
        <title>Genomic Encyclopedia of Type Strains, Phase IV (KMG-V): Genome sequencing to study the core and pangenomes of soil and plant-associated prokaryotes.</title>
        <authorList>
            <person name="Whitman W."/>
        </authorList>
    </citation>
    <scope>NUCLEOTIDE SEQUENCE [LARGE SCALE GENOMIC DNA]</scope>
    <source>
        <strain evidence="7 8">SAS40</strain>
    </source>
</reference>
<comment type="caution">
    <text evidence="7">The sequence shown here is derived from an EMBL/GenBank/DDBJ whole genome shotgun (WGS) entry which is preliminary data.</text>
</comment>
<keyword evidence="5" id="KW-0732">Signal</keyword>
<accession>A0A7Y9LNI2</accession>
<dbReference type="Pfam" id="PF00034">
    <property type="entry name" value="Cytochrom_C"/>
    <property type="match status" value="1"/>
</dbReference>
<dbReference type="PANTHER" id="PTHR33751">
    <property type="entry name" value="CBB3-TYPE CYTOCHROME C OXIDASE SUBUNIT FIXP"/>
    <property type="match status" value="1"/>
</dbReference>
<keyword evidence="1 4" id="KW-0349">Heme</keyword>
<feature type="chain" id="PRO_5031039627" evidence="5">
    <location>
        <begin position="28"/>
        <end position="245"/>
    </location>
</feature>
<keyword evidence="8" id="KW-1185">Reference proteome</keyword>
<keyword evidence="3 4" id="KW-0408">Iron</keyword>
<dbReference type="PANTHER" id="PTHR33751:SF11">
    <property type="entry name" value="BLL4483 PROTEIN"/>
    <property type="match status" value="1"/>
</dbReference>
<dbReference type="GO" id="GO:0046872">
    <property type="term" value="F:metal ion binding"/>
    <property type="evidence" value="ECO:0007669"/>
    <property type="project" value="UniProtKB-KW"/>
</dbReference>
<evidence type="ECO:0000256" key="3">
    <source>
        <dbReference type="ARBA" id="ARBA00023004"/>
    </source>
</evidence>
<evidence type="ECO:0000256" key="5">
    <source>
        <dbReference type="SAM" id="SignalP"/>
    </source>
</evidence>
<evidence type="ECO:0000256" key="1">
    <source>
        <dbReference type="ARBA" id="ARBA00022617"/>
    </source>
</evidence>